<sequence length="167" mass="18681">MRYKLIGKAEECLNVAEAPCNMLERMHKAISQLKSEYISALGLLSNIKYSANNKKFNVVEIGTESSERDGLICSISDIPMSQGNIVHFVLITALCTRSYALKSCFNIDVCMYIKGRAINVILNKENETMCYTAYEHAGGFGPICDAIIKHIKLSIDMDLVDYQLWGL</sequence>
<organism evidence="1 2">
    <name type="scientific">Lelliottia aquatilis</name>
    <dbReference type="NCBI Taxonomy" id="2080838"/>
    <lineage>
        <taxon>Bacteria</taxon>
        <taxon>Pseudomonadati</taxon>
        <taxon>Pseudomonadota</taxon>
        <taxon>Gammaproteobacteria</taxon>
        <taxon>Enterobacterales</taxon>
        <taxon>Enterobacteriaceae</taxon>
        <taxon>Lelliottia</taxon>
    </lineage>
</organism>
<proteinExistence type="predicted"/>
<protein>
    <submittedName>
        <fullName evidence="1">Uncharacterized protein</fullName>
    </submittedName>
</protein>
<comment type="caution">
    <text evidence="1">The sequence shown here is derived from an EMBL/GenBank/DDBJ whole genome shotgun (WGS) entry which is preliminary data.</text>
</comment>
<reference evidence="1 2" key="1">
    <citation type="submission" date="2018-02" db="EMBL/GenBank/DDBJ databases">
        <title>Lelliotia aquatilis sp. nov., isolated from drinking water.</title>
        <authorList>
            <person name="Kaempfer P."/>
            <person name="Glaeser S."/>
            <person name="Exner M."/>
            <person name="Doijad S."/>
            <person name="Chakraborty T."/>
        </authorList>
    </citation>
    <scope>NUCLEOTIDE SEQUENCE [LARGE SCALE GENOMIC DNA]</scope>
    <source>
        <strain evidence="1 2">6331-17</strain>
    </source>
</reference>
<evidence type="ECO:0000313" key="1">
    <source>
        <dbReference type="EMBL" id="POZ20548.1"/>
    </source>
</evidence>
<gene>
    <name evidence="1" type="ORF">C3712_18215</name>
</gene>
<keyword evidence="2" id="KW-1185">Reference proteome</keyword>
<evidence type="ECO:0000313" key="2">
    <source>
        <dbReference type="Proteomes" id="UP000237025"/>
    </source>
</evidence>
<accession>A0ABX4ZYE1</accession>
<dbReference type="Proteomes" id="UP000237025">
    <property type="component" value="Unassembled WGS sequence"/>
</dbReference>
<dbReference type="RefSeq" id="WP_103950074.1">
    <property type="nucleotide sequence ID" value="NZ_PQVT01000007.1"/>
</dbReference>
<dbReference type="EMBL" id="PQVW01000017">
    <property type="protein sequence ID" value="POZ20548.1"/>
    <property type="molecule type" value="Genomic_DNA"/>
</dbReference>
<name>A0ABX4ZYE1_9ENTR</name>